<dbReference type="Pfam" id="PF12833">
    <property type="entry name" value="HTH_18"/>
    <property type="match status" value="1"/>
</dbReference>
<keyword evidence="2" id="KW-0238">DNA-binding</keyword>
<keyword evidence="1" id="KW-0805">Transcription regulation</keyword>
<accession>A0ABW9JAC8</accession>
<evidence type="ECO:0000256" key="1">
    <source>
        <dbReference type="ARBA" id="ARBA00023015"/>
    </source>
</evidence>
<dbReference type="InterPro" id="IPR009057">
    <property type="entry name" value="Homeodomain-like_sf"/>
</dbReference>
<evidence type="ECO:0000256" key="2">
    <source>
        <dbReference type="ARBA" id="ARBA00023125"/>
    </source>
</evidence>
<name>A0ABW9JAC8_9SPHI</name>
<gene>
    <name evidence="5" type="ORF">E6A44_014705</name>
</gene>
<sequence length="276" mass="32499">MHHQLLPIMPALGNYIANASYFKQGADAYFEFKMVPRVFSTLFFVIEKKQSLEMTYGVENYDFNANSIYTFGAGNLPAAYRITSEMEVILVQMHPGVSRLYHKDDAHIYTNQRFEITDIDQNTKDLNEKLAYAGTMMYKWKLIQEYLIKRFQANFPEKYAAVSRAISILRTHSGHFPIHNLGDQVYTSHRNLNYLFMEYVGFSPKKYADIIRFNSFVNLYSQRPEIFFDIALQCGYHDLSHLNKDFLRYIGSSPSEYFDNFHSEFNNWCELDYLRP</sequence>
<organism evidence="5 6">
    <name type="scientific">Pedobacter ureilyticus</name>
    <dbReference type="NCBI Taxonomy" id="1393051"/>
    <lineage>
        <taxon>Bacteria</taxon>
        <taxon>Pseudomonadati</taxon>
        <taxon>Bacteroidota</taxon>
        <taxon>Sphingobacteriia</taxon>
        <taxon>Sphingobacteriales</taxon>
        <taxon>Sphingobacteriaceae</taxon>
        <taxon>Pedobacter</taxon>
    </lineage>
</organism>
<dbReference type="PANTHER" id="PTHR46796:SF13">
    <property type="entry name" value="HTH-TYPE TRANSCRIPTIONAL ACTIVATOR RHAS"/>
    <property type="match status" value="1"/>
</dbReference>
<comment type="caution">
    <text evidence="5">The sequence shown here is derived from an EMBL/GenBank/DDBJ whole genome shotgun (WGS) entry which is preliminary data.</text>
</comment>
<keyword evidence="3" id="KW-0804">Transcription</keyword>
<dbReference type="Proteomes" id="UP001517247">
    <property type="component" value="Unassembled WGS sequence"/>
</dbReference>
<dbReference type="PROSITE" id="PS01124">
    <property type="entry name" value="HTH_ARAC_FAMILY_2"/>
    <property type="match status" value="1"/>
</dbReference>
<proteinExistence type="predicted"/>
<dbReference type="RefSeq" id="WP_138723940.1">
    <property type="nucleotide sequence ID" value="NZ_SSHJ02000008.1"/>
</dbReference>
<dbReference type="SMART" id="SM00342">
    <property type="entry name" value="HTH_ARAC"/>
    <property type="match status" value="1"/>
</dbReference>
<protein>
    <submittedName>
        <fullName evidence="5">Helix-turn-helix domain-containing protein</fullName>
    </submittedName>
</protein>
<evidence type="ECO:0000313" key="6">
    <source>
        <dbReference type="Proteomes" id="UP001517247"/>
    </source>
</evidence>
<reference evidence="5 6" key="1">
    <citation type="submission" date="2024-12" db="EMBL/GenBank/DDBJ databases">
        <authorList>
            <person name="Hu S."/>
        </authorList>
    </citation>
    <scope>NUCLEOTIDE SEQUENCE [LARGE SCALE GENOMIC DNA]</scope>
    <source>
        <strain evidence="5 6">THG-T11</strain>
    </source>
</reference>
<evidence type="ECO:0000259" key="4">
    <source>
        <dbReference type="PROSITE" id="PS01124"/>
    </source>
</evidence>
<dbReference type="EMBL" id="SSHJ02000008">
    <property type="protein sequence ID" value="MFN0256837.1"/>
    <property type="molecule type" value="Genomic_DNA"/>
</dbReference>
<evidence type="ECO:0000256" key="3">
    <source>
        <dbReference type="ARBA" id="ARBA00023163"/>
    </source>
</evidence>
<dbReference type="Gene3D" id="1.10.10.60">
    <property type="entry name" value="Homeodomain-like"/>
    <property type="match status" value="1"/>
</dbReference>
<feature type="domain" description="HTH araC/xylS-type" evidence="4">
    <location>
        <begin position="163"/>
        <end position="260"/>
    </location>
</feature>
<evidence type="ECO:0000313" key="5">
    <source>
        <dbReference type="EMBL" id="MFN0256837.1"/>
    </source>
</evidence>
<dbReference type="InterPro" id="IPR018060">
    <property type="entry name" value="HTH_AraC"/>
</dbReference>
<dbReference type="InterPro" id="IPR050204">
    <property type="entry name" value="AraC_XylS_family_regulators"/>
</dbReference>
<dbReference type="PANTHER" id="PTHR46796">
    <property type="entry name" value="HTH-TYPE TRANSCRIPTIONAL ACTIVATOR RHAS-RELATED"/>
    <property type="match status" value="1"/>
</dbReference>
<keyword evidence="6" id="KW-1185">Reference proteome</keyword>
<dbReference type="SUPFAM" id="SSF46689">
    <property type="entry name" value="Homeodomain-like"/>
    <property type="match status" value="1"/>
</dbReference>